<name>A0A2P2IMG6_RHIMU</name>
<organism evidence="2">
    <name type="scientific">Rhizophora mucronata</name>
    <name type="common">Asiatic mangrove</name>
    <dbReference type="NCBI Taxonomy" id="61149"/>
    <lineage>
        <taxon>Eukaryota</taxon>
        <taxon>Viridiplantae</taxon>
        <taxon>Streptophyta</taxon>
        <taxon>Embryophyta</taxon>
        <taxon>Tracheophyta</taxon>
        <taxon>Spermatophyta</taxon>
        <taxon>Magnoliopsida</taxon>
        <taxon>eudicotyledons</taxon>
        <taxon>Gunneridae</taxon>
        <taxon>Pentapetalae</taxon>
        <taxon>rosids</taxon>
        <taxon>fabids</taxon>
        <taxon>Malpighiales</taxon>
        <taxon>Rhizophoraceae</taxon>
        <taxon>Rhizophora</taxon>
    </lineage>
</organism>
<evidence type="ECO:0000313" key="2">
    <source>
        <dbReference type="EMBL" id="MBW82366.1"/>
    </source>
</evidence>
<accession>A0A2P2IMG6</accession>
<feature type="region of interest" description="Disordered" evidence="1">
    <location>
        <begin position="20"/>
        <end position="43"/>
    </location>
</feature>
<dbReference type="AlphaFoldDB" id="A0A2P2IMG6"/>
<proteinExistence type="predicted"/>
<dbReference type="EMBL" id="GGEC01001883">
    <property type="protein sequence ID" value="MBW82366.1"/>
    <property type="molecule type" value="Transcribed_RNA"/>
</dbReference>
<reference evidence="2" key="1">
    <citation type="submission" date="2018-02" db="EMBL/GenBank/DDBJ databases">
        <title>Rhizophora mucronata_Transcriptome.</title>
        <authorList>
            <person name="Meera S.P."/>
            <person name="Sreeshan A."/>
            <person name="Augustine A."/>
        </authorList>
    </citation>
    <scope>NUCLEOTIDE SEQUENCE</scope>
    <source>
        <tissue evidence="2">Leaf</tissue>
    </source>
</reference>
<feature type="compositionally biased region" description="Basic residues" evidence="1">
    <location>
        <begin position="26"/>
        <end position="43"/>
    </location>
</feature>
<sequence length="68" mass="7987">MSLPFAGLSFCARKTRICTNTNTSHRTSHNQKSKKKTQKKNRIHVARHRSLQMPVDLFRIDSKNESRY</sequence>
<protein>
    <submittedName>
        <fullName evidence="2">Uncharacterized protein LOC105643212 isoform X3</fullName>
    </submittedName>
</protein>
<evidence type="ECO:0000256" key="1">
    <source>
        <dbReference type="SAM" id="MobiDB-lite"/>
    </source>
</evidence>